<organism evidence="2 3">
    <name type="scientific">Stappia indica</name>
    <dbReference type="NCBI Taxonomy" id="538381"/>
    <lineage>
        <taxon>Bacteria</taxon>
        <taxon>Pseudomonadati</taxon>
        <taxon>Pseudomonadota</taxon>
        <taxon>Alphaproteobacteria</taxon>
        <taxon>Hyphomicrobiales</taxon>
        <taxon>Stappiaceae</taxon>
        <taxon>Stappia</taxon>
    </lineage>
</organism>
<dbReference type="RefSeq" id="WP_158195309.1">
    <property type="nucleotide sequence ID" value="NZ_CP046908.1"/>
</dbReference>
<feature type="transmembrane region" description="Helical" evidence="1">
    <location>
        <begin position="27"/>
        <end position="50"/>
    </location>
</feature>
<dbReference type="InterPro" id="IPR008620">
    <property type="entry name" value="FixH"/>
</dbReference>
<sequence>MTASHAATRRPTTERPTTERKVTGRTVLIWLGGFFFVMLVANIFFVYFALSSFPGVVTDRAYEAGQAYNRDIAASRAQSELNWNVSGNVTRGDDGIARIEVSALDAAGNPLTGLSVEATLQRPASPEPARQLVLSEGELGRYAAQAEDVAPGRWILQLDASSGNEGETFRSQNRVFFSE</sequence>
<protein>
    <submittedName>
        <fullName evidence="2">Nitrogen fixation protein FixH</fullName>
    </submittedName>
</protein>
<gene>
    <name evidence="2" type="ORF">GH266_19455</name>
</gene>
<dbReference type="KEGG" id="siw:GH266_19455"/>
<dbReference type="AlphaFoldDB" id="A0A857CDE1"/>
<keyword evidence="1" id="KW-0812">Transmembrane</keyword>
<dbReference type="OrthoDB" id="1495896at2"/>
<dbReference type="Proteomes" id="UP000435648">
    <property type="component" value="Chromosome"/>
</dbReference>
<dbReference type="Pfam" id="PF05751">
    <property type="entry name" value="FixH"/>
    <property type="match status" value="1"/>
</dbReference>
<proteinExistence type="predicted"/>
<evidence type="ECO:0000313" key="2">
    <source>
        <dbReference type="EMBL" id="QGZ36472.1"/>
    </source>
</evidence>
<dbReference type="EMBL" id="CP046908">
    <property type="protein sequence ID" value="QGZ36472.1"/>
    <property type="molecule type" value="Genomic_DNA"/>
</dbReference>
<keyword evidence="1" id="KW-0472">Membrane</keyword>
<evidence type="ECO:0000313" key="3">
    <source>
        <dbReference type="Proteomes" id="UP000435648"/>
    </source>
</evidence>
<accession>A0A857CDE1</accession>
<keyword evidence="1" id="KW-1133">Transmembrane helix</keyword>
<evidence type="ECO:0000256" key="1">
    <source>
        <dbReference type="SAM" id="Phobius"/>
    </source>
</evidence>
<name>A0A857CDE1_9HYPH</name>
<reference evidence="2 3" key="1">
    <citation type="submission" date="2019-12" db="EMBL/GenBank/DDBJ databases">
        <title>The genome of Stappia indica PHM037.</title>
        <authorList>
            <person name="Kacar D."/>
            <person name="Galan B."/>
            <person name="Canedo L."/>
            <person name="Rodriguez P."/>
            <person name="de la Calle F."/>
            <person name="Garcia J.L."/>
        </authorList>
    </citation>
    <scope>NUCLEOTIDE SEQUENCE [LARGE SCALE GENOMIC DNA]</scope>
    <source>
        <strain evidence="2 3">PHM037</strain>
    </source>
</reference>